<organism evidence="3 4">
    <name type="scientific">Spirosoma linguale (strain ATCC 33905 / DSM 74 / LMG 10896 / Claus 1)</name>
    <dbReference type="NCBI Taxonomy" id="504472"/>
    <lineage>
        <taxon>Bacteria</taxon>
        <taxon>Pseudomonadati</taxon>
        <taxon>Bacteroidota</taxon>
        <taxon>Cytophagia</taxon>
        <taxon>Cytophagales</taxon>
        <taxon>Cytophagaceae</taxon>
        <taxon>Spirosoma</taxon>
    </lineage>
</organism>
<reference evidence="3 4" key="1">
    <citation type="journal article" date="2010" name="Stand. Genomic Sci.">
        <title>Complete genome sequence of Spirosoma linguale type strain (1).</title>
        <authorList>
            <person name="Lail K."/>
            <person name="Sikorski J."/>
            <person name="Saunders E."/>
            <person name="Lapidus A."/>
            <person name="Glavina Del Rio T."/>
            <person name="Copeland A."/>
            <person name="Tice H."/>
            <person name="Cheng J.-F."/>
            <person name="Lucas S."/>
            <person name="Nolan M."/>
            <person name="Bruce D."/>
            <person name="Goodwin L."/>
            <person name="Pitluck S."/>
            <person name="Ivanova N."/>
            <person name="Mavromatis K."/>
            <person name="Ovchinnikova G."/>
            <person name="Pati A."/>
            <person name="Chen A."/>
            <person name="Palaniappan K."/>
            <person name="Land M."/>
            <person name="Hauser L."/>
            <person name="Chang Y.-J."/>
            <person name="Jeffries C.D."/>
            <person name="Chain P."/>
            <person name="Brettin T."/>
            <person name="Detter J.C."/>
            <person name="Schuetze A."/>
            <person name="Rohde M."/>
            <person name="Tindall B.J."/>
            <person name="Goeker M."/>
            <person name="Bristow J."/>
            <person name="Eisen J.A."/>
            <person name="Markowitz V."/>
            <person name="Hugenholtz P."/>
            <person name="Kyrpides N.C."/>
            <person name="Klenk H.-P."/>
            <person name="Chen F."/>
        </authorList>
    </citation>
    <scope>NUCLEOTIDE SEQUENCE [LARGE SCALE GENOMIC DNA]</scope>
    <source>
        <strain evidence="4">ATCC 33905 / DSM 74 / LMG 10896 / Claus 1</strain>
    </source>
</reference>
<keyword evidence="2" id="KW-0472">Membrane</keyword>
<feature type="transmembrane region" description="Helical" evidence="2">
    <location>
        <begin position="6"/>
        <end position="26"/>
    </location>
</feature>
<gene>
    <name evidence="3" type="ordered locus">Slin_3563</name>
</gene>
<dbReference type="AlphaFoldDB" id="D2QQD7"/>
<keyword evidence="2" id="KW-1133">Transmembrane helix</keyword>
<dbReference type="PANTHER" id="PTHR41532">
    <property type="entry name" value="FIXS PROTEIN"/>
    <property type="match status" value="1"/>
</dbReference>
<feature type="compositionally biased region" description="Low complexity" evidence="1">
    <location>
        <begin position="53"/>
        <end position="71"/>
    </location>
</feature>
<dbReference type="NCBIfam" id="TIGR00847">
    <property type="entry name" value="ccoS"/>
    <property type="match status" value="1"/>
</dbReference>
<dbReference type="KEGG" id="sli:Slin_3563"/>
<dbReference type="STRING" id="504472.Slin_3563"/>
<dbReference type="PANTHER" id="PTHR41532:SF1">
    <property type="entry name" value="FIXS PROTEIN"/>
    <property type="match status" value="1"/>
</dbReference>
<keyword evidence="2" id="KW-0812">Transmembrane</keyword>
<accession>D2QQD7</accession>
<dbReference type="Pfam" id="PF03597">
    <property type="entry name" value="FixS"/>
    <property type="match status" value="1"/>
</dbReference>
<evidence type="ECO:0000256" key="2">
    <source>
        <dbReference type="SAM" id="Phobius"/>
    </source>
</evidence>
<dbReference type="InterPro" id="IPR004714">
    <property type="entry name" value="Cyt_oxidase_maturation_cbb3"/>
</dbReference>
<dbReference type="eggNOG" id="COG3197">
    <property type="taxonomic scope" value="Bacteria"/>
</dbReference>
<dbReference type="HOGENOM" id="CLU_176840_1_1_10"/>
<protein>
    <submittedName>
        <fullName evidence="3">Cytochrome oxidase maturation protein, cbb3-type</fullName>
    </submittedName>
</protein>
<dbReference type="Proteomes" id="UP000002028">
    <property type="component" value="Chromosome"/>
</dbReference>
<name>D2QQD7_SPILD</name>
<evidence type="ECO:0000256" key="1">
    <source>
        <dbReference type="SAM" id="MobiDB-lite"/>
    </source>
</evidence>
<evidence type="ECO:0000313" key="4">
    <source>
        <dbReference type="Proteomes" id="UP000002028"/>
    </source>
</evidence>
<dbReference type="EMBL" id="CP001769">
    <property type="protein sequence ID" value="ADB39570.1"/>
    <property type="molecule type" value="Genomic_DNA"/>
</dbReference>
<proteinExistence type="predicted"/>
<keyword evidence="4" id="KW-1185">Reference proteome</keyword>
<sequence length="71" mass="7905">MGMSIIFFMIGISLLMALGFLGAFIWSMRTGQQDDLYTPSLRMLLDDELPDEPATLPQTPLTTKPLSRTAQ</sequence>
<evidence type="ECO:0000313" key="3">
    <source>
        <dbReference type="EMBL" id="ADB39570.1"/>
    </source>
</evidence>
<feature type="region of interest" description="Disordered" evidence="1">
    <location>
        <begin position="48"/>
        <end position="71"/>
    </location>
</feature>